<dbReference type="EMBL" id="FOYT01000001">
    <property type="protein sequence ID" value="SFR37388.1"/>
    <property type="molecule type" value="Genomic_DNA"/>
</dbReference>
<feature type="compositionally biased region" description="Low complexity" evidence="1">
    <location>
        <begin position="67"/>
        <end position="86"/>
    </location>
</feature>
<dbReference type="InterPro" id="IPR055519">
    <property type="entry name" value="DUF7093"/>
</dbReference>
<dbReference type="STRING" id="553469.SAMN04487947_0599"/>
<sequence length="360" mass="38448">MGLKCRLLGHQYGDPEIEREREENGDEVVATIREIQVCQRCGTEHVVSENKEVTSIRRPEEVGLETDAAPEAADPVAADEAPAGPETTPTGDASAQAGDAATPTDGDPTPAADTGTHIAEAEPDESAAPAPREDAAEASADSDSDSAFNDDDFEPPESPDEDDAVILDDEGNERDETQWPEDTGPDPAMAARESAAAEDGQPVEPETPDEDVTDDAEFIDAEEDPVNDDVDVDRERGEWPEREDVEDREPSWPVQEGEDEGFAAEPSDGSPSEDVSFGGLTPESNGHVGDDAAEEDYITAGDDGFTRAEQQGELQSDVPDDRIEFYCPNCGHARSAGASSMRAGDICPECKQGYIAERQL</sequence>
<name>A0A1I6G5B2_9EURY</name>
<dbReference type="Proteomes" id="UP000198531">
    <property type="component" value="Unassembled WGS sequence"/>
</dbReference>
<dbReference type="OrthoDB" id="205650at2157"/>
<protein>
    <submittedName>
        <fullName evidence="2">Uncharacterized protein</fullName>
    </submittedName>
</protein>
<feature type="compositionally biased region" description="Basic and acidic residues" evidence="1">
    <location>
        <begin position="233"/>
        <end position="242"/>
    </location>
</feature>
<dbReference type="AlphaFoldDB" id="A0A1I6G5B2"/>
<feature type="compositionally biased region" description="Acidic residues" evidence="1">
    <location>
        <begin position="140"/>
        <end position="173"/>
    </location>
</feature>
<evidence type="ECO:0000313" key="3">
    <source>
        <dbReference type="Proteomes" id="UP000198531"/>
    </source>
</evidence>
<gene>
    <name evidence="2" type="ORF">SAMN04487947_0599</name>
</gene>
<feature type="compositionally biased region" description="Basic and acidic residues" evidence="1">
    <location>
        <begin position="47"/>
        <end position="61"/>
    </location>
</feature>
<keyword evidence="3" id="KW-1185">Reference proteome</keyword>
<reference evidence="3" key="1">
    <citation type="submission" date="2016-10" db="EMBL/GenBank/DDBJ databases">
        <authorList>
            <person name="Varghese N."/>
            <person name="Submissions S."/>
        </authorList>
    </citation>
    <scope>NUCLEOTIDE SEQUENCE [LARGE SCALE GENOMIC DNA]</scope>
    <source>
        <strain evidence="3">CGMCC 1.7736</strain>
    </source>
</reference>
<feature type="compositionally biased region" description="Acidic residues" evidence="1">
    <location>
        <begin position="206"/>
        <end position="232"/>
    </location>
</feature>
<dbReference type="RefSeq" id="WP_089804446.1">
    <property type="nucleotide sequence ID" value="NZ_FOYT01000001.1"/>
</dbReference>
<feature type="region of interest" description="Disordered" evidence="1">
    <location>
        <begin position="47"/>
        <end position="295"/>
    </location>
</feature>
<proteinExistence type="predicted"/>
<evidence type="ECO:0000256" key="1">
    <source>
        <dbReference type="SAM" id="MobiDB-lite"/>
    </source>
</evidence>
<evidence type="ECO:0000313" key="2">
    <source>
        <dbReference type="EMBL" id="SFR37388.1"/>
    </source>
</evidence>
<dbReference type="Pfam" id="PF23373">
    <property type="entry name" value="DUF7093"/>
    <property type="match status" value="2"/>
</dbReference>
<organism evidence="2 3">
    <name type="scientific">Halogeometricum rufum</name>
    <dbReference type="NCBI Taxonomy" id="553469"/>
    <lineage>
        <taxon>Archaea</taxon>
        <taxon>Methanobacteriati</taxon>
        <taxon>Methanobacteriota</taxon>
        <taxon>Stenosarchaea group</taxon>
        <taxon>Halobacteria</taxon>
        <taxon>Halobacteriales</taxon>
        <taxon>Haloferacaceae</taxon>
        <taxon>Halogeometricum</taxon>
    </lineage>
</organism>
<accession>A0A1I6G5B2</accession>